<sequence length="60" mass="6276">MHRASLGGAAQVDEQKLEVNATAKCAHYDFGGAGGPRSSHQPCALLRYMTLVFASIALTG</sequence>
<gene>
    <name evidence="1" type="ORF">TT172_LOCUS9614</name>
</gene>
<protein>
    <submittedName>
        <fullName evidence="1">922a0ae4-a96a-484f-b143-9093439c4d6d</fullName>
    </submittedName>
</protein>
<organism evidence="1 2">
    <name type="scientific">Thermothielavioides terrestris</name>
    <dbReference type="NCBI Taxonomy" id="2587410"/>
    <lineage>
        <taxon>Eukaryota</taxon>
        <taxon>Fungi</taxon>
        <taxon>Dikarya</taxon>
        <taxon>Ascomycota</taxon>
        <taxon>Pezizomycotina</taxon>
        <taxon>Sordariomycetes</taxon>
        <taxon>Sordariomycetidae</taxon>
        <taxon>Sordariales</taxon>
        <taxon>Chaetomiaceae</taxon>
        <taxon>Thermothielavioides</taxon>
    </lineage>
</organism>
<evidence type="ECO:0000313" key="2">
    <source>
        <dbReference type="Proteomes" id="UP000289323"/>
    </source>
</evidence>
<dbReference type="AlphaFoldDB" id="A0A3S4AVS8"/>
<proteinExistence type="predicted"/>
<reference evidence="1 2" key="1">
    <citation type="submission" date="2018-04" db="EMBL/GenBank/DDBJ databases">
        <authorList>
            <person name="Huttner S."/>
            <person name="Dainat J."/>
        </authorList>
    </citation>
    <scope>NUCLEOTIDE SEQUENCE [LARGE SCALE GENOMIC DNA]</scope>
</reference>
<dbReference type="Proteomes" id="UP000289323">
    <property type="component" value="Unassembled WGS sequence"/>
</dbReference>
<evidence type="ECO:0000313" key="1">
    <source>
        <dbReference type="EMBL" id="SPQ27195.1"/>
    </source>
</evidence>
<accession>A0A3S4AVS8</accession>
<dbReference type="EMBL" id="OUUZ01000019">
    <property type="protein sequence ID" value="SPQ27195.1"/>
    <property type="molecule type" value="Genomic_DNA"/>
</dbReference>
<name>A0A3S4AVS8_9PEZI</name>